<dbReference type="VEuPathDB" id="FungiDB:SDRG_03304"/>
<gene>
    <name evidence="1" type="ORF">SDRG_03304</name>
</gene>
<dbReference type="Gene3D" id="1.25.10.10">
    <property type="entry name" value="Leucine-rich Repeat Variant"/>
    <property type="match status" value="1"/>
</dbReference>
<dbReference type="EMBL" id="JH767139">
    <property type="protein sequence ID" value="EQC39096.1"/>
    <property type="molecule type" value="Genomic_DNA"/>
</dbReference>
<dbReference type="InterPro" id="IPR011989">
    <property type="entry name" value="ARM-like"/>
</dbReference>
<dbReference type="OMA" id="VHVCRFI"/>
<organism evidence="1 2">
    <name type="scientific">Saprolegnia diclina (strain VS20)</name>
    <dbReference type="NCBI Taxonomy" id="1156394"/>
    <lineage>
        <taxon>Eukaryota</taxon>
        <taxon>Sar</taxon>
        <taxon>Stramenopiles</taxon>
        <taxon>Oomycota</taxon>
        <taxon>Saprolegniomycetes</taxon>
        <taxon>Saprolegniales</taxon>
        <taxon>Saprolegniaceae</taxon>
        <taxon>Saprolegnia</taxon>
    </lineage>
</organism>
<name>T0QWP5_SAPDV</name>
<dbReference type="GeneID" id="19944031"/>
<dbReference type="AlphaFoldDB" id="T0QWP5"/>
<dbReference type="InParanoid" id="T0QWP5"/>
<protein>
    <submittedName>
        <fullName evidence="1">Uncharacterized protein</fullName>
    </submittedName>
</protein>
<dbReference type="RefSeq" id="XP_008607157.1">
    <property type="nucleotide sequence ID" value="XM_008608935.1"/>
</dbReference>
<dbReference type="OrthoDB" id="67883at2759"/>
<accession>T0QWP5</accession>
<keyword evidence="2" id="KW-1185">Reference proteome</keyword>
<evidence type="ECO:0000313" key="1">
    <source>
        <dbReference type="EMBL" id="EQC39096.1"/>
    </source>
</evidence>
<dbReference type="Proteomes" id="UP000030762">
    <property type="component" value="Unassembled WGS sequence"/>
</dbReference>
<dbReference type="eggNOG" id="ENOG502S03W">
    <property type="taxonomic scope" value="Eukaryota"/>
</dbReference>
<proteinExistence type="predicted"/>
<evidence type="ECO:0000313" key="2">
    <source>
        <dbReference type="Proteomes" id="UP000030762"/>
    </source>
</evidence>
<reference evidence="1 2" key="1">
    <citation type="submission" date="2012-04" db="EMBL/GenBank/DDBJ databases">
        <title>The Genome Sequence of Saprolegnia declina VS20.</title>
        <authorList>
            <consortium name="The Broad Institute Genome Sequencing Platform"/>
            <person name="Russ C."/>
            <person name="Nusbaum C."/>
            <person name="Tyler B."/>
            <person name="van West P."/>
            <person name="Dieguez-Uribeondo J."/>
            <person name="de Bruijn I."/>
            <person name="Tripathy S."/>
            <person name="Jiang R."/>
            <person name="Young S.K."/>
            <person name="Zeng Q."/>
            <person name="Gargeya S."/>
            <person name="Fitzgerald M."/>
            <person name="Haas B."/>
            <person name="Abouelleil A."/>
            <person name="Alvarado L."/>
            <person name="Arachchi H.M."/>
            <person name="Berlin A."/>
            <person name="Chapman S.B."/>
            <person name="Goldberg J."/>
            <person name="Griggs A."/>
            <person name="Gujja S."/>
            <person name="Hansen M."/>
            <person name="Howarth C."/>
            <person name="Imamovic A."/>
            <person name="Larimer J."/>
            <person name="McCowen C."/>
            <person name="Montmayeur A."/>
            <person name="Murphy C."/>
            <person name="Neiman D."/>
            <person name="Pearson M."/>
            <person name="Priest M."/>
            <person name="Roberts A."/>
            <person name="Saif S."/>
            <person name="Shea T."/>
            <person name="Sisk P."/>
            <person name="Sykes S."/>
            <person name="Wortman J."/>
            <person name="Nusbaum C."/>
            <person name="Birren B."/>
        </authorList>
    </citation>
    <scope>NUCLEOTIDE SEQUENCE [LARGE SCALE GENOMIC DNA]</scope>
    <source>
        <strain evidence="1 2">VS20</strain>
    </source>
</reference>
<sequence length="467" mass="52211">MGGSVSMLRSEIQAHVKIAQTYPSFLEPNLYVARYFLEICEEGEGIKPSDRDNAAVLDQMNVLDENALSTEVELVADNEAAIVVLLRIVETYGSMVPAPEFDTKKRLFARLRRPDPFPDLYEPVAEYDIPRNQTSLLRMALRCLRMITVIKDAREYIYAHSASIPVLNRVMDENALDTFICQDVKSIFKNLYAGDESVKRMESASIGVIVELMNDYEESPIVQLAGIKRLDNHVRVVRDDEDFARCIDEILVTNAVAAVGRSLARFPSTYSDIYVHACRLMVALVSPERLEADEEAGRPHDERLSKLIGQHGGVEAAIRLLKRSRGFHTQLASAKDDPVPVAVPPPVAPTVVIKRLTEQEELDALKLQMMASPPDDPNSDEIAIKAEKAKTTDWKTSDLAQQALWALDVLSISDFNRIAMKREKLKYVVSEVSLGSKLIVPRRLRVLDWASVGHEPDKEDGATDPSD</sequence>